<dbReference type="Proteomes" id="UP000199153">
    <property type="component" value="Unassembled WGS sequence"/>
</dbReference>
<dbReference type="STRING" id="287099.SAMN05660413_00444"/>
<evidence type="ECO:0008006" key="3">
    <source>
        <dbReference type="Google" id="ProtNLM"/>
    </source>
</evidence>
<proteinExistence type="predicted"/>
<dbReference type="RefSeq" id="WP_093405341.1">
    <property type="nucleotide sequence ID" value="NZ_FOVL01000002.1"/>
</dbReference>
<dbReference type="PROSITE" id="PS51257">
    <property type="entry name" value="PROKAR_LIPOPROTEIN"/>
    <property type="match status" value="1"/>
</dbReference>
<dbReference type="AlphaFoldDB" id="A0A1I4Y1Y3"/>
<dbReference type="Pfam" id="PF14054">
    <property type="entry name" value="DUF4249"/>
    <property type="match status" value="1"/>
</dbReference>
<sequence>MKTSLKIFGLLLIFTGTSCEDVVDIPLEESEPRLVVEASILSYKDSESNIQQIRLTETAPFYDEEIPTVENASVKIISEAGLEYDFIHTSEGYYINENLNPILGETYELEIIYNDEVYTATETMMGVTDIDFIEQTATGGFAGDEIEVKVFYTDPVNEPNYYLFIFRNKKISLEIYEDKFTDGNQIFGYYSNEDIKPGDTIDIEMYGISKSYYEYLFILRAQIGENSGGPFETQPATVKGNVINRSNKENYPFGYFHLSEVDTSTYIVK</sequence>
<dbReference type="EMBL" id="FOVL01000002">
    <property type="protein sequence ID" value="SFN32138.1"/>
    <property type="molecule type" value="Genomic_DNA"/>
</dbReference>
<accession>A0A1I4Y1Y3</accession>
<dbReference type="OrthoDB" id="1430047at2"/>
<name>A0A1I4Y1Y3_9FLAO</name>
<evidence type="ECO:0000313" key="1">
    <source>
        <dbReference type="EMBL" id="SFN32138.1"/>
    </source>
</evidence>
<organism evidence="1 2">
    <name type="scientific">Salegentibacter flavus</name>
    <dbReference type="NCBI Taxonomy" id="287099"/>
    <lineage>
        <taxon>Bacteria</taxon>
        <taxon>Pseudomonadati</taxon>
        <taxon>Bacteroidota</taxon>
        <taxon>Flavobacteriia</taxon>
        <taxon>Flavobacteriales</taxon>
        <taxon>Flavobacteriaceae</taxon>
        <taxon>Salegentibacter</taxon>
    </lineage>
</organism>
<keyword evidence="2" id="KW-1185">Reference proteome</keyword>
<protein>
    <recommendedName>
        <fullName evidence="3">DUF4249 domain-containing protein</fullName>
    </recommendedName>
</protein>
<gene>
    <name evidence="1" type="ORF">SAMN05660413_00444</name>
</gene>
<dbReference type="InterPro" id="IPR025345">
    <property type="entry name" value="DUF4249"/>
</dbReference>
<reference evidence="1 2" key="1">
    <citation type="submission" date="2016-10" db="EMBL/GenBank/DDBJ databases">
        <authorList>
            <person name="de Groot N.N."/>
        </authorList>
    </citation>
    <scope>NUCLEOTIDE SEQUENCE [LARGE SCALE GENOMIC DNA]</scope>
    <source>
        <strain evidence="1 2">DSM 17794</strain>
    </source>
</reference>
<evidence type="ECO:0000313" key="2">
    <source>
        <dbReference type="Proteomes" id="UP000199153"/>
    </source>
</evidence>